<evidence type="ECO:0000256" key="1">
    <source>
        <dbReference type="SAM" id="Phobius"/>
    </source>
</evidence>
<gene>
    <name evidence="3" type="ORF">BCR33DRAFT_716772</name>
</gene>
<evidence type="ECO:0000313" key="3">
    <source>
        <dbReference type="EMBL" id="ORY44823.1"/>
    </source>
</evidence>
<sequence>MIHALLFLLSSALAAVALPAMSNSHELVRRGTVDGLAQKIFIVIFCTLIGGALIYVAVGFIRSGAEDRKKRKVKEAAAKAQAAEAQMHTSIAPQ</sequence>
<proteinExistence type="predicted"/>
<dbReference type="EMBL" id="MCGO01000021">
    <property type="protein sequence ID" value="ORY44823.1"/>
    <property type="molecule type" value="Genomic_DNA"/>
</dbReference>
<keyword evidence="1" id="KW-0812">Transmembrane</keyword>
<keyword evidence="1" id="KW-0472">Membrane</keyword>
<reference evidence="3 4" key="1">
    <citation type="submission" date="2016-07" db="EMBL/GenBank/DDBJ databases">
        <title>Pervasive Adenine N6-methylation of Active Genes in Fungi.</title>
        <authorList>
            <consortium name="DOE Joint Genome Institute"/>
            <person name="Mondo S.J."/>
            <person name="Dannebaum R.O."/>
            <person name="Kuo R.C."/>
            <person name="Labutti K."/>
            <person name="Haridas S."/>
            <person name="Kuo A."/>
            <person name="Salamov A."/>
            <person name="Ahrendt S.R."/>
            <person name="Lipzen A."/>
            <person name="Sullivan W."/>
            <person name="Andreopoulos W.B."/>
            <person name="Clum A."/>
            <person name="Lindquist E."/>
            <person name="Daum C."/>
            <person name="Ramamoorthy G.K."/>
            <person name="Gryganskyi A."/>
            <person name="Culley D."/>
            <person name="Magnuson J.K."/>
            <person name="James T.Y."/>
            <person name="O'Malley M.A."/>
            <person name="Stajich J.E."/>
            <person name="Spatafora J.W."/>
            <person name="Visel A."/>
            <person name="Grigoriev I.V."/>
        </authorList>
    </citation>
    <scope>NUCLEOTIDE SEQUENCE [LARGE SCALE GENOMIC DNA]</scope>
    <source>
        <strain evidence="3 4">JEL800</strain>
    </source>
</reference>
<evidence type="ECO:0000256" key="2">
    <source>
        <dbReference type="SAM" id="SignalP"/>
    </source>
</evidence>
<keyword evidence="4" id="KW-1185">Reference proteome</keyword>
<feature type="transmembrane region" description="Helical" evidence="1">
    <location>
        <begin position="40"/>
        <end position="61"/>
    </location>
</feature>
<organism evidence="3 4">
    <name type="scientific">Rhizoclosmatium globosum</name>
    <dbReference type="NCBI Taxonomy" id="329046"/>
    <lineage>
        <taxon>Eukaryota</taxon>
        <taxon>Fungi</taxon>
        <taxon>Fungi incertae sedis</taxon>
        <taxon>Chytridiomycota</taxon>
        <taxon>Chytridiomycota incertae sedis</taxon>
        <taxon>Chytridiomycetes</taxon>
        <taxon>Chytridiales</taxon>
        <taxon>Chytriomycetaceae</taxon>
        <taxon>Rhizoclosmatium</taxon>
    </lineage>
</organism>
<accession>A0A1Y2CCR5</accession>
<feature type="chain" id="PRO_5013050609" description="CcmD family protein" evidence="2">
    <location>
        <begin position="18"/>
        <end position="94"/>
    </location>
</feature>
<evidence type="ECO:0000313" key="4">
    <source>
        <dbReference type="Proteomes" id="UP000193642"/>
    </source>
</evidence>
<name>A0A1Y2CCR5_9FUNG</name>
<keyword evidence="2" id="KW-0732">Signal</keyword>
<protein>
    <recommendedName>
        <fullName evidence="5">CcmD family protein</fullName>
    </recommendedName>
</protein>
<keyword evidence="1" id="KW-1133">Transmembrane helix</keyword>
<evidence type="ECO:0008006" key="5">
    <source>
        <dbReference type="Google" id="ProtNLM"/>
    </source>
</evidence>
<dbReference type="Proteomes" id="UP000193642">
    <property type="component" value="Unassembled WGS sequence"/>
</dbReference>
<feature type="signal peptide" evidence="2">
    <location>
        <begin position="1"/>
        <end position="17"/>
    </location>
</feature>
<dbReference type="AlphaFoldDB" id="A0A1Y2CCR5"/>
<dbReference type="OrthoDB" id="10405806at2759"/>
<comment type="caution">
    <text evidence="3">The sequence shown here is derived from an EMBL/GenBank/DDBJ whole genome shotgun (WGS) entry which is preliminary data.</text>
</comment>